<dbReference type="EMBL" id="JAKJXP020000020">
    <property type="protein sequence ID" value="KAK7754456.1"/>
    <property type="molecule type" value="Genomic_DNA"/>
</dbReference>
<gene>
    <name evidence="2" type="ORF">SLS62_003476</name>
</gene>
<dbReference type="InterPro" id="IPR011333">
    <property type="entry name" value="SKP1/BTB/POZ_sf"/>
</dbReference>
<protein>
    <recommendedName>
        <fullName evidence="4">BTB domain-containing protein</fullName>
    </recommendedName>
</protein>
<reference evidence="2 3" key="1">
    <citation type="submission" date="2024-02" db="EMBL/GenBank/DDBJ databases">
        <title>De novo assembly and annotation of 12 fungi associated with fruit tree decline syndrome in Ontario, Canada.</title>
        <authorList>
            <person name="Sulman M."/>
            <person name="Ellouze W."/>
            <person name="Ilyukhin E."/>
        </authorList>
    </citation>
    <scope>NUCLEOTIDE SEQUENCE [LARGE SCALE GENOMIC DNA]</scope>
    <source>
        <strain evidence="2 3">M11/M66-122</strain>
    </source>
</reference>
<evidence type="ECO:0000313" key="2">
    <source>
        <dbReference type="EMBL" id="KAK7754456.1"/>
    </source>
</evidence>
<organism evidence="2 3">
    <name type="scientific">Diatrype stigma</name>
    <dbReference type="NCBI Taxonomy" id="117547"/>
    <lineage>
        <taxon>Eukaryota</taxon>
        <taxon>Fungi</taxon>
        <taxon>Dikarya</taxon>
        <taxon>Ascomycota</taxon>
        <taxon>Pezizomycotina</taxon>
        <taxon>Sordariomycetes</taxon>
        <taxon>Xylariomycetidae</taxon>
        <taxon>Xylariales</taxon>
        <taxon>Diatrypaceae</taxon>
        <taxon>Diatrype</taxon>
    </lineage>
</organism>
<evidence type="ECO:0000313" key="3">
    <source>
        <dbReference type="Proteomes" id="UP001320420"/>
    </source>
</evidence>
<comment type="caution">
    <text evidence="2">The sequence shown here is derived from an EMBL/GenBank/DDBJ whole genome shotgun (WGS) entry which is preliminary data.</text>
</comment>
<proteinExistence type="predicted"/>
<feature type="region of interest" description="Disordered" evidence="1">
    <location>
        <begin position="1"/>
        <end position="27"/>
    </location>
</feature>
<dbReference type="Proteomes" id="UP001320420">
    <property type="component" value="Unassembled WGS sequence"/>
</dbReference>
<dbReference type="AlphaFoldDB" id="A0AAN9UVW6"/>
<accession>A0AAN9UVW6</accession>
<evidence type="ECO:0008006" key="4">
    <source>
        <dbReference type="Google" id="ProtNLM"/>
    </source>
</evidence>
<dbReference type="Gene3D" id="3.30.710.10">
    <property type="entry name" value="Potassium Channel Kv1.1, Chain A"/>
    <property type="match status" value="1"/>
</dbReference>
<name>A0AAN9UVW6_9PEZI</name>
<sequence length="271" mass="30422">MGTSTKRRKTTHLAESREGSTASTPTCVHLQKPPARTQIEAHGDLCLKVGVNQCLIDSDENDEGHGHKHAVIYTVDSRAVSRASSVWRAMLNGAFAESSRPDPNSNEKWTVELPDDDPTPMLIILNIIHNRFDEVPRGAESLSVDELYDLTVLTDKYDLTRLLFPWVKQWTAPLEDYVSQLIEGQPTELCQILEKLLWIAWELGDDRLFDEVYIHLASNTRVEEGQLVETDSETQLFSSGILEPADVSAKRNDAASLDKVIVQLSQTWGLR</sequence>
<feature type="compositionally biased region" description="Basic residues" evidence="1">
    <location>
        <begin position="1"/>
        <end position="11"/>
    </location>
</feature>
<keyword evidence="3" id="KW-1185">Reference proteome</keyword>
<evidence type="ECO:0000256" key="1">
    <source>
        <dbReference type="SAM" id="MobiDB-lite"/>
    </source>
</evidence>